<dbReference type="GO" id="GO:0003677">
    <property type="term" value="F:DNA binding"/>
    <property type="evidence" value="ECO:0007669"/>
    <property type="project" value="UniProtKB-KW"/>
</dbReference>
<dbReference type="AlphaFoldDB" id="A0A8J7JC47"/>
<proteinExistence type="predicted"/>
<evidence type="ECO:0000313" key="6">
    <source>
        <dbReference type="Proteomes" id="UP000654482"/>
    </source>
</evidence>
<dbReference type="Proteomes" id="UP000654482">
    <property type="component" value="Unassembled WGS sequence"/>
</dbReference>
<gene>
    <name evidence="5" type="ORF">IQ249_14940</name>
</gene>
<dbReference type="InterPro" id="IPR016032">
    <property type="entry name" value="Sig_transdc_resp-reg_C-effctor"/>
</dbReference>
<accession>A0A8J7JC47</accession>
<name>A0A8J7JC47_9CYAN</name>
<sequence>MQTPLQELFHAIAQVQDETELRQPIMAKAGTYFVANRWKLWLLDDLPPIDEKMPTLMKRALSLDYNPVLRYLVQRHAAVHDEAILPPGIWQRICPRADHGHVLVGPIVSHGKLVGGIAFTRRKGDLAFNSEHLTDLSALCLHFSTRLETLRSKPIAFELNCARLTPRETEIAEWVARGLTNKEIGAALWITENSVKQALKRMFRKLEVSSRAEMVAQLSMSPKKTAV</sequence>
<feature type="domain" description="HTH luxR-type" evidence="4">
    <location>
        <begin position="162"/>
        <end position="222"/>
    </location>
</feature>
<reference evidence="5" key="1">
    <citation type="submission" date="2020-10" db="EMBL/GenBank/DDBJ databases">
        <authorList>
            <person name="Castelo-Branco R."/>
            <person name="Eusebio N."/>
            <person name="Adriana R."/>
            <person name="Vieira A."/>
            <person name="Brugerolle De Fraissinette N."/>
            <person name="Rezende De Castro R."/>
            <person name="Schneider M.P."/>
            <person name="Vasconcelos V."/>
            <person name="Leao P.N."/>
        </authorList>
    </citation>
    <scope>NUCLEOTIDE SEQUENCE</scope>
    <source>
        <strain evidence="5">LEGE 07157</strain>
    </source>
</reference>
<evidence type="ECO:0000313" key="5">
    <source>
        <dbReference type="EMBL" id="MBE9117195.1"/>
    </source>
</evidence>
<dbReference type="EMBL" id="JADEWZ010000021">
    <property type="protein sequence ID" value="MBE9117195.1"/>
    <property type="molecule type" value="Genomic_DNA"/>
</dbReference>
<dbReference type="InterPro" id="IPR000792">
    <property type="entry name" value="Tscrpt_reg_LuxR_C"/>
</dbReference>
<dbReference type="CDD" id="cd06170">
    <property type="entry name" value="LuxR_C_like"/>
    <property type="match status" value="1"/>
</dbReference>
<evidence type="ECO:0000256" key="2">
    <source>
        <dbReference type="ARBA" id="ARBA00023125"/>
    </source>
</evidence>
<evidence type="ECO:0000256" key="1">
    <source>
        <dbReference type="ARBA" id="ARBA00023015"/>
    </source>
</evidence>
<dbReference type="PROSITE" id="PS50043">
    <property type="entry name" value="HTH_LUXR_2"/>
    <property type="match status" value="1"/>
</dbReference>
<organism evidence="5 6">
    <name type="scientific">Lusitaniella coriacea LEGE 07157</name>
    <dbReference type="NCBI Taxonomy" id="945747"/>
    <lineage>
        <taxon>Bacteria</taxon>
        <taxon>Bacillati</taxon>
        <taxon>Cyanobacteriota</taxon>
        <taxon>Cyanophyceae</taxon>
        <taxon>Spirulinales</taxon>
        <taxon>Lusitaniellaceae</taxon>
        <taxon>Lusitaniella</taxon>
    </lineage>
</organism>
<dbReference type="PRINTS" id="PR00038">
    <property type="entry name" value="HTHLUXR"/>
</dbReference>
<dbReference type="PANTHER" id="PTHR44688:SF16">
    <property type="entry name" value="DNA-BINDING TRANSCRIPTIONAL ACTIVATOR DEVR_DOSR"/>
    <property type="match status" value="1"/>
</dbReference>
<keyword evidence="3" id="KW-0804">Transcription</keyword>
<dbReference type="Gene3D" id="1.10.10.10">
    <property type="entry name" value="Winged helix-like DNA-binding domain superfamily/Winged helix DNA-binding domain"/>
    <property type="match status" value="1"/>
</dbReference>
<keyword evidence="1" id="KW-0805">Transcription regulation</keyword>
<evidence type="ECO:0000256" key="3">
    <source>
        <dbReference type="ARBA" id="ARBA00023163"/>
    </source>
</evidence>
<dbReference type="GO" id="GO:0006355">
    <property type="term" value="P:regulation of DNA-templated transcription"/>
    <property type="evidence" value="ECO:0007669"/>
    <property type="project" value="InterPro"/>
</dbReference>
<dbReference type="RefSeq" id="WP_194030285.1">
    <property type="nucleotide sequence ID" value="NZ_JADEWZ010000021.1"/>
</dbReference>
<comment type="caution">
    <text evidence="5">The sequence shown here is derived from an EMBL/GenBank/DDBJ whole genome shotgun (WGS) entry which is preliminary data.</text>
</comment>
<dbReference type="PROSITE" id="PS00622">
    <property type="entry name" value="HTH_LUXR_1"/>
    <property type="match status" value="1"/>
</dbReference>
<evidence type="ECO:0000259" key="4">
    <source>
        <dbReference type="PROSITE" id="PS50043"/>
    </source>
</evidence>
<dbReference type="SUPFAM" id="SSF46894">
    <property type="entry name" value="C-terminal effector domain of the bipartite response regulators"/>
    <property type="match status" value="1"/>
</dbReference>
<keyword evidence="6" id="KW-1185">Reference proteome</keyword>
<dbReference type="SUPFAM" id="SSF55781">
    <property type="entry name" value="GAF domain-like"/>
    <property type="match status" value="1"/>
</dbReference>
<dbReference type="Pfam" id="PF00196">
    <property type="entry name" value="GerE"/>
    <property type="match status" value="1"/>
</dbReference>
<keyword evidence="2" id="KW-0238">DNA-binding</keyword>
<dbReference type="InterPro" id="IPR036388">
    <property type="entry name" value="WH-like_DNA-bd_sf"/>
</dbReference>
<dbReference type="PANTHER" id="PTHR44688">
    <property type="entry name" value="DNA-BINDING TRANSCRIPTIONAL ACTIVATOR DEVR_DOSR"/>
    <property type="match status" value="1"/>
</dbReference>
<dbReference type="SMART" id="SM00421">
    <property type="entry name" value="HTH_LUXR"/>
    <property type="match status" value="1"/>
</dbReference>
<protein>
    <submittedName>
        <fullName evidence="5">LuxR family transcriptional regulator</fullName>
    </submittedName>
</protein>